<dbReference type="Pfam" id="PF05103">
    <property type="entry name" value="DivIVA"/>
    <property type="match status" value="1"/>
</dbReference>
<accession>A0A0R2NG40</accession>
<keyword evidence="6" id="KW-0131">Cell cycle</keyword>
<dbReference type="GO" id="GO:0051301">
    <property type="term" value="P:cell division"/>
    <property type="evidence" value="ECO:0007669"/>
    <property type="project" value="UniProtKB-KW"/>
</dbReference>
<evidence type="ECO:0000256" key="1">
    <source>
        <dbReference type="ARBA" id="ARBA00004496"/>
    </source>
</evidence>
<keyword evidence="5 7" id="KW-0175">Coiled coil</keyword>
<comment type="similarity">
    <text evidence="2">Belongs to the DivIVA family.</text>
</comment>
<dbReference type="PATRIC" id="fig|480391.4.peg.715"/>
<evidence type="ECO:0000313" key="9">
    <source>
        <dbReference type="EMBL" id="KRO24791.1"/>
    </source>
</evidence>
<dbReference type="GO" id="GO:0005737">
    <property type="term" value="C:cytoplasm"/>
    <property type="evidence" value="ECO:0007669"/>
    <property type="project" value="UniProtKB-SubCell"/>
</dbReference>
<evidence type="ECO:0000256" key="5">
    <source>
        <dbReference type="ARBA" id="ARBA00023054"/>
    </source>
</evidence>
<keyword evidence="3" id="KW-0963">Cytoplasm</keyword>
<dbReference type="InterPro" id="IPR019933">
    <property type="entry name" value="DivIVA_domain"/>
</dbReference>
<dbReference type="Proteomes" id="UP000051249">
    <property type="component" value="Unassembled WGS sequence"/>
</dbReference>
<feature type="region of interest" description="Disordered" evidence="8">
    <location>
        <begin position="189"/>
        <end position="256"/>
    </location>
</feature>
<keyword evidence="4" id="KW-0132">Cell division</keyword>
<protein>
    <recommendedName>
        <fullName evidence="11">Cell division initiation protein</fullName>
    </recommendedName>
</protein>
<feature type="coiled-coil region" evidence="7">
    <location>
        <begin position="29"/>
        <end position="56"/>
    </location>
</feature>
<sequence>MAMEPTDIQQKSFTTKMRGYNPTEVDSFLDDVAFEHRRLQDQIDSLTRQLKDAQGQLQYFDEMKASLNKSILVAQDAADKVKISSQREAEFTTKEAQKEAETVVGTAHKQAANYINESAGKAQQVVVATDDLKKQARSFRQKLEVLLESQLQMIKGKDWDNLLNADELLTIGEIKEAMRNSGALDITQTSSVNSTEVADVSPDTPAVEADGSDDEKKVTEDQDDSSEPKTVVVFPEEHVPVAGKATNEGFHIDPKK</sequence>
<dbReference type="PANTHER" id="PTHR35794">
    <property type="entry name" value="CELL DIVISION PROTEIN DIVIVA"/>
    <property type="match status" value="1"/>
</dbReference>
<gene>
    <name evidence="9" type="ORF">IV88_GL000704</name>
</gene>
<dbReference type="PANTHER" id="PTHR35794:SF2">
    <property type="entry name" value="CELL DIVISION PROTEIN DIVIVA"/>
    <property type="match status" value="1"/>
</dbReference>
<keyword evidence="10" id="KW-1185">Reference proteome</keyword>
<evidence type="ECO:0000256" key="7">
    <source>
        <dbReference type="SAM" id="Coils"/>
    </source>
</evidence>
<evidence type="ECO:0000313" key="10">
    <source>
        <dbReference type="Proteomes" id="UP000051249"/>
    </source>
</evidence>
<dbReference type="AlphaFoldDB" id="A0A0R2NG40"/>
<evidence type="ECO:0000256" key="4">
    <source>
        <dbReference type="ARBA" id="ARBA00022618"/>
    </source>
</evidence>
<evidence type="ECO:0008006" key="11">
    <source>
        <dbReference type="Google" id="ProtNLM"/>
    </source>
</evidence>
<evidence type="ECO:0000256" key="8">
    <source>
        <dbReference type="SAM" id="MobiDB-lite"/>
    </source>
</evidence>
<dbReference type="EMBL" id="JQCQ01000021">
    <property type="protein sequence ID" value="KRO24791.1"/>
    <property type="molecule type" value="Genomic_DNA"/>
</dbReference>
<dbReference type="InterPro" id="IPR007793">
    <property type="entry name" value="DivIVA_fam"/>
</dbReference>
<dbReference type="Gene3D" id="6.10.250.660">
    <property type="match status" value="1"/>
</dbReference>
<comment type="caution">
    <text evidence="9">The sequence shown here is derived from an EMBL/GenBank/DDBJ whole genome shotgun (WGS) entry which is preliminary data.</text>
</comment>
<dbReference type="OrthoDB" id="9815492at2"/>
<evidence type="ECO:0000256" key="3">
    <source>
        <dbReference type="ARBA" id="ARBA00022490"/>
    </source>
</evidence>
<evidence type="ECO:0000256" key="2">
    <source>
        <dbReference type="ARBA" id="ARBA00009008"/>
    </source>
</evidence>
<evidence type="ECO:0000256" key="6">
    <source>
        <dbReference type="ARBA" id="ARBA00023306"/>
    </source>
</evidence>
<dbReference type="NCBIfam" id="TIGR03544">
    <property type="entry name" value="DivI1A_domain"/>
    <property type="match status" value="1"/>
</dbReference>
<comment type="subcellular location">
    <subcellularLocation>
        <location evidence="1">Cytoplasm</location>
    </subcellularLocation>
</comment>
<reference evidence="9 10" key="1">
    <citation type="journal article" date="2015" name="Genome Announc.">
        <title>Expanding the biotechnology potential of lactobacilli through comparative genomics of 213 strains and associated genera.</title>
        <authorList>
            <person name="Sun Z."/>
            <person name="Harris H.M."/>
            <person name="McCann A."/>
            <person name="Guo C."/>
            <person name="Argimon S."/>
            <person name="Zhang W."/>
            <person name="Yang X."/>
            <person name="Jeffery I.B."/>
            <person name="Cooney J.C."/>
            <person name="Kagawa T.F."/>
            <person name="Liu W."/>
            <person name="Song Y."/>
            <person name="Salvetti E."/>
            <person name="Wrobel A."/>
            <person name="Rasinkangas P."/>
            <person name="Parkhill J."/>
            <person name="Rea M.C."/>
            <person name="O'Sullivan O."/>
            <person name="Ritari J."/>
            <person name="Douillard F.P."/>
            <person name="Paul Ross R."/>
            <person name="Yang R."/>
            <person name="Briner A.E."/>
            <person name="Felis G.E."/>
            <person name="de Vos W.M."/>
            <person name="Barrangou R."/>
            <person name="Klaenhammer T.R."/>
            <person name="Caufield P.W."/>
            <person name="Cui Y."/>
            <person name="Zhang H."/>
            <person name="O'Toole P.W."/>
        </authorList>
    </citation>
    <scope>NUCLEOTIDE SEQUENCE [LARGE SCALE GENOMIC DNA]</scope>
    <source>
        <strain evidence="9 10">DSM 23026</strain>
    </source>
</reference>
<organism evidence="9 10">
    <name type="scientific">Pediococcus argentinicus</name>
    <dbReference type="NCBI Taxonomy" id="480391"/>
    <lineage>
        <taxon>Bacteria</taxon>
        <taxon>Bacillati</taxon>
        <taxon>Bacillota</taxon>
        <taxon>Bacilli</taxon>
        <taxon>Lactobacillales</taxon>
        <taxon>Lactobacillaceae</taxon>
        <taxon>Pediococcus</taxon>
    </lineage>
</organism>
<dbReference type="RefSeq" id="WP_057799749.1">
    <property type="nucleotide sequence ID" value="NZ_BJZZ01000019.1"/>
</dbReference>
<proteinExistence type="inferred from homology"/>
<name>A0A0R2NG40_9LACO</name>